<proteinExistence type="predicted"/>
<feature type="non-terminal residue" evidence="2">
    <location>
        <position position="451"/>
    </location>
</feature>
<dbReference type="AlphaFoldDB" id="A0ABD0RK38"/>
<evidence type="ECO:0000313" key="3">
    <source>
        <dbReference type="EMBL" id="KAL0198896.1"/>
    </source>
</evidence>
<feature type="compositionally biased region" description="Polar residues" evidence="1">
    <location>
        <begin position="36"/>
        <end position="46"/>
    </location>
</feature>
<evidence type="ECO:0000313" key="4">
    <source>
        <dbReference type="Proteomes" id="UP001529510"/>
    </source>
</evidence>
<keyword evidence="4" id="KW-1185">Reference proteome</keyword>
<dbReference type="EMBL" id="JAMKFB020000003">
    <property type="protein sequence ID" value="KAL0198893.1"/>
    <property type="molecule type" value="Genomic_DNA"/>
</dbReference>
<reference evidence="2 4" key="1">
    <citation type="submission" date="2024-05" db="EMBL/GenBank/DDBJ databases">
        <title>Genome sequencing and assembly of Indian major carp, Cirrhinus mrigala (Hamilton, 1822).</title>
        <authorList>
            <person name="Mohindra V."/>
            <person name="Chowdhury L.M."/>
            <person name="Lal K."/>
            <person name="Jena J.K."/>
        </authorList>
    </citation>
    <scope>NUCLEOTIDE SEQUENCE [LARGE SCALE GENOMIC DNA]</scope>
    <source>
        <strain evidence="2">CM1030</strain>
        <tissue evidence="2">Blood</tissue>
    </source>
</reference>
<evidence type="ECO:0000256" key="1">
    <source>
        <dbReference type="SAM" id="MobiDB-lite"/>
    </source>
</evidence>
<dbReference type="Proteomes" id="UP001529510">
    <property type="component" value="Unassembled WGS sequence"/>
</dbReference>
<protein>
    <submittedName>
        <fullName evidence="2">Uncharacterized protein</fullName>
    </submittedName>
</protein>
<feature type="region of interest" description="Disordered" evidence="1">
    <location>
        <begin position="14"/>
        <end position="51"/>
    </location>
</feature>
<dbReference type="EMBL" id="JAMKFB020000003">
    <property type="protein sequence ID" value="KAL0198896.1"/>
    <property type="molecule type" value="Genomic_DNA"/>
</dbReference>
<accession>A0ABD0RK38</accession>
<name>A0ABD0RK38_CIRMR</name>
<comment type="caution">
    <text evidence="2">The sequence shown here is derived from an EMBL/GenBank/DDBJ whole genome shotgun (WGS) entry which is preliminary data.</text>
</comment>
<sequence>DIIPLELAELAADTTEEDKLATSTCQKRRSRKALADQTQAPSSVVQKDTDLNALYPEVLDDPTLVPSPAVPEVSSPVTFSKPPTRHVMPSETVSAYPVTLPEASCQFMPVVMAKEALPKPASEDDISVKPVSVTPDPVKPIPLTSDTVKPASVSPEPVQSAPVIPKSESTSAFPESATFSTVIQEQVVSTTVITQSMKVTPGISESAKSTYVVKESTRCTPVTQESVKSNVISQSTRSVPNLSQSTGSIPISAEKTKAAASPPVLAELATDTIKAVKHAASIHQKCRKMACTVQSKTLPVLSTEAMLMNPVLSKDCVLASHVISTKAFLEQAATPVMATEANAEAFILPVPATEVSSKQPVFPVTSKDAILTSHVKSKNAPASIKSTEVTLPSHTLATTVKHPSNQNPNRHIFKSESHRDMGVGLYQSYCQAAFGVSSLAAPNPLPSDKTV</sequence>
<evidence type="ECO:0000313" key="2">
    <source>
        <dbReference type="EMBL" id="KAL0198893.1"/>
    </source>
</evidence>
<feature type="non-terminal residue" evidence="2">
    <location>
        <position position="1"/>
    </location>
</feature>
<gene>
    <name evidence="2" type="ORF">M9458_007433</name>
    <name evidence="3" type="ORF">M9458_007436</name>
</gene>
<feature type="region of interest" description="Disordered" evidence="1">
    <location>
        <begin position="65"/>
        <end position="88"/>
    </location>
</feature>
<feature type="compositionally biased region" description="Low complexity" evidence="1">
    <location>
        <begin position="66"/>
        <end position="77"/>
    </location>
</feature>
<organism evidence="2 4">
    <name type="scientific">Cirrhinus mrigala</name>
    <name type="common">Mrigala</name>
    <dbReference type="NCBI Taxonomy" id="683832"/>
    <lineage>
        <taxon>Eukaryota</taxon>
        <taxon>Metazoa</taxon>
        <taxon>Chordata</taxon>
        <taxon>Craniata</taxon>
        <taxon>Vertebrata</taxon>
        <taxon>Euteleostomi</taxon>
        <taxon>Actinopterygii</taxon>
        <taxon>Neopterygii</taxon>
        <taxon>Teleostei</taxon>
        <taxon>Ostariophysi</taxon>
        <taxon>Cypriniformes</taxon>
        <taxon>Cyprinidae</taxon>
        <taxon>Labeoninae</taxon>
        <taxon>Labeonini</taxon>
        <taxon>Cirrhinus</taxon>
    </lineage>
</organism>
<feature type="region of interest" description="Disordered" evidence="1">
    <location>
        <begin position="146"/>
        <end position="166"/>
    </location>
</feature>